<dbReference type="GO" id="GO:0005524">
    <property type="term" value="F:ATP binding"/>
    <property type="evidence" value="ECO:0007669"/>
    <property type="project" value="UniProtKB-KW"/>
</dbReference>
<dbReference type="PANTHER" id="PTHR11136:SF5">
    <property type="entry name" value="FOLYLPOLYGLUTAMATE SYNTHASE, MITOCHONDRIAL"/>
    <property type="match status" value="1"/>
</dbReference>
<dbReference type="OMA" id="THALFCT"/>
<dbReference type="GO" id="GO:0006730">
    <property type="term" value="P:one-carbon metabolic process"/>
    <property type="evidence" value="ECO:0007669"/>
    <property type="project" value="UniProtKB-KW"/>
</dbReference>
<dbReference type="Gene3D" id="3.90.190.20">
    <property type="entry name" value="Mur ligase, C-terminal domain"/>
    <property type="match status" value="1"/>
</dbReference>
<dbReference type="SUPFAM" id="SSF53244">
    <property type="entry name" value="MurD-like peptide ligases, peptide-binding domain"/>
    <property type="match status" value="1"/>
</dbReference>
<keyword evidence="16" id="KW-0496">Mitochondrion</keyword>
<evidence type="ECO:0000256" key="6">
    <source>
        <dbReference type="ARBA" id="ARBA00013025"/>
    </source>
</evidence>
<dbReference type="Gene3D" id="3.40.1190.10">
    <property type="entry name" value="Mur-like, catalytic domain"/>
    <property type="match status" value="1"/>
</dbReference>
<protein>
    <recommendedName>
        <fullName evidence="7 21">Folylpolyglutamate synthase</fullName>
        <ecNumber evidence="6 21">6.3.2.17</ecNumber>
    </recommendedName>
    <alternativeName>
        <fullName evidence="19 21">Folylpoly-gamma-glutamate synthetase</fullName>
    </alternativeName>
    <alternativeName>
        <fullName evidence="18 21">Tetrahydrofolylpolyglutamate synthase</fullName>
    </alternativeName>
</protein>
<dbReference type="FunFam" id="3.40.1190.10:FF:000009">
    <property type="entry name" value="Folylpolyglutamate synthase"/>
    <property type="match status" value="1"/>
</dbReference>
<dbReference type="GO" id="GO:0005829">
    <property type="term" value="C:cytosol"/>
    <property type="evidence" value="ECO:0007669"/>
    <property type="project" value="TreeGrafter"/>
</dbReference>
<evidence type="ECO:0000256" key="18">
    <source>
        <dbReference type="ARBA" id="ARBA00030592"/>
    </source>
</evidence>
<dbReference type="EMBL" id="CP017557">
    <property type="protein sequence ID" value="AOW05916.1"/>
    <property type="molecule type" value="Genomic_DNA"/>
</dbReference>
<dbReference type="KEGG" id="yli:2912550"/>
<evidence type="ECO:0000256" key="12">
    <source>
        <dbReference type="ARBA" id="ARBA00022741"/>
    </source>
</evidence>
<comment type="cofactor">
    <cofactor evidence="21">
        <name>a monovalent cation</name>
        <dbReference type="ChEBI" id="CHEBI:60242"/>
    </cofactor>
    <text evidence="21">A monovalent cation.</text>
</comment>
<keyword evidence="8" id="KW-0963">Cytoplasm</keyword>
<feature type="binding site" evidence="23">
    <location>
        <position position="214"/>
    </location>
    <ligand>
        <name>Mg(2+)</name>
        <dbReference type="ChEBI" id="CHEBI:18420"/>
        <label>1</label>
    </ligand>
</feature>
<evidence type="ECO:0000256" key="20">
    <source>
        <dbReference type="ARBA" id="ARBA00047493"/>
    </source>
</evidence>
<feature type="binding site" evidence="22">
    <location>
        <position position="347"/>
    </location>
    <ligand>
        <name>ATP</name>
        <dbReference type="ChEBI" id="CHEBI:30616"/>
    </ligand>
</feature>
<dbReference type="SUPFAM" id="SSF53623">
    <property type="entry name" value="MurD-like peptide ligases, catalytic domain"/>
    <property type="match status" value="1"/>
</dbReference>
<dbReference type="eggNOG" id="KOG2525">
    <property type="taxonomic scope" value="Eukaryota"/>
</dbReference>
<organism evidence="24 25">
    <name type="scientific">Yarrowia lipolytica</name>
    <name type="common">Candida lipolytica</name>
    <dbReference type="NCBI Taxonomy" id="4952"/>
    <lineage>
        <taxon>Eukaryota</taxon>
        <taxon>Fungi</taxon>
        <taxon>Dikarya</taxon>
        <taxon>Ascomycota</taxon>
        <taxon>Saccharomycotina</taxon>
        <taxon>Dipodascomycetes</taxon>
        <taxon>Dipodascales</taxon>
        <taxon>Dipodascales incertae sedis</taxon>
        <taxon>Yarrowia</taxon>
    </lineage>
</organism>
<evidence type="ECO:0000256" key="19">
    <source>
        <dbReference type="ARBA" id="ARBA00030876"/>
    </source>
</evidence>
<dbReference type="InterPro" id="IPR036615">
    <property type="entry name" value="Mur_ligase_C_dom_sf"/>
</dbReference>
<evidence type="ECO:0000256" key="3">
    <source>
        <dbReference type="ARBA" id="ARBA00004496"/>
    </source>
</evidence>
<evidence type="ECO:0000256" key="1">
    <source>
        <dbReference type="ARBA" id="ARBA00004273"/>
    </source>
</evidence>
<keyword evidence="14 22" id="KW-0067">ATP-binding</keyword>
<dbReference type="GO" id="GO:0005743">
    <property type="term" value="C:mitochondrial inner membrane"/>
    <property type="evidence" value="ECO:0007669"/>
    <property type="project" value="UniProtKB-SubCell"/>
</dbReference>
<evidence type="ECO:0000313" key="25">
    <source>
        <dbReference type="Proteomes" id="UP000182444"/>
    </source>
</evidence>
<proteinExistence type="inferred from homology"/>
<comment type="similarity">
    <text evidence="5 21">Belongs to the folylpolyglutamate synthase family.</text>
</comment>
<dbReference type="PANTHER" id="PTHR11136">
    <property type="entry name" value="FOLYLPOLYGLUTAMATE SYNTHASE-RELATED"/>
    <property type="match status" value="1"/>
</dbReference>
<dbReference type="InterPro" id="IPR001645">
    <property type="entry name" value="Folylpolyglutamate_synth"/>
</dbReference>
<evidence type="ECO:0000256" key="10">
    <source>
        <dbReference type="ARBA" id="ARBA00022598"/>
    </source>
</evidence>
<dbReference type="VEuPathDB" id="FungiDB:YALI1_E29179g"/>
<keyword evidence="13" id="KW-0999">Mitochondrion inner membrane</keyword>
<sequence>MIRHLRKAHTMAKTYSDAVNALNTLQSNFATIDAIRKSGGKANNQAIPEMLEWARRCGYQPSDFNKLNIIHVTGTKGKGSTCAFVQGMLNQLKGAPSCDKISKIGLYTSPHLKSVRERICIDGAPISEEKFAKYFFELWDRLSGSQSDTSEFPTFGQDIKPVYFRYLTLLSFHVFLQEGVDTAIYEVGVGGEYDSTNIIEKPTVTGVSPLGIDHTFMLGNAIEEIAWNKGGIFKPGAKAFSVAQPESALKVLKERAAERNAPFEEVTTRPEIASGEIKLGLPAEFQKINASLAVALVGEHVRVLTEDKGVIPKGSTLPKEYITGLAESKWAGRCQTIQQGNIRWLLDGAHTKESVTVAGEWLQDVKKSSEKKAKTILFFNQQTRDANALLGTLHANLGDVKIDEALFSTNVTWASGTYSADLTSLNTSAEAVDKLEVQKELAKVWESLDGGKSTVFATIEEAVNTVKKEAEDGPVDVFVVGSLHLIGGVLTVIE</sequence>
<dbReference type="VEuPathDB" id="FungiDB:YALI0_E24497g"/>
<dbReference type="FunFam" id="3.90.190.20:FF:000009">
    <property type="entry name" value="Folylpolyglutamate synthase"/>
    <property type="match status" value="1"/>
</dbReference>
<dbReference type="PROSITE" id="PS01012">
    <property type="entry name" value="FOLYLPOLYGLU_SYNT_2"/>
    <property type="match status" value="1"/>
</dbReference>
<evidence type="ECO:0000256" key="22">
    <source>
        <dbReference type="PIRSR" id="PIRSR038895-1"/>
    </source>
</evidence>
<evidence type="ECO:0000256" key="15">
    <source>
        <dbReference type="ARBA" id="ARBA00022842"/>
    </source>
</evidence>
<comment type="catalytic activity">
    <reaction evidence="20 21">
        <text>(6S)-5,6,7,8-tetrahydrofolyl-(gamma-L-Glu)(n) + L-glutamate + ATP = (6S)-5,6,7,8-tetrahydrofolyl-(gamma-L-Glu)(n+1) + ADP + phosphate + H(+)</text>
        <dbReference type="Rhea" id="RHEA:10580"/>
        <dbReference type="Rhea" id="RHEA-COMP:14738"/>
        <dbReference type="Rhea" id="RHEA-COMP:14740"/>
        <dbReference type="ChEBI" id="CHEBI:15378"/>
        <dbReference type="ChEBI" id="CHEBI:29985"/>
        <dbReference type="ChEBI" id="CHEBI:30616"/>
        <dbReference type="ChEBI" id="CHEBI:43474"/>
        <dbReference type="ChEBI" id="CHEBI:141005"/>
        <dbReference type="ChEBI" id="CHEBI:456216"/>
        <dbReference type="EC" id="6.3.2.17"/>
    </reaction>
</comment>
<keyword evidence="12 22" id="KW-0547">Nucleotide-binding</keyword>
<comment type="subcellular location">
    <subcellularLocation>
        <location evidence="3">Cytoplasm</location>
    </subcellularLocation>
    <subcellularLocation>
        <location evidence="1">Mitochondrion inner membrane</location>
    </subcellularLocation>
    <subcellularLocation>
        <location evidence="2">Mitochondrion matrix</location>
    </subcellularLocation>
</comment>
<dbReference type="GO" id="GO:0046872">
    <property type="term" value="F:metal ion binding"/>
    <property type="evidence" value="ECO:0007669"/>
    <property type="project" value="UniProtKB-KW"/>
</dbReference>
<keyword evidence="15 23" id="KW-0460">Magnesium</keyword>
<comment type="function">
    <text evidence="21">Catalyzes conversion of folates to polyglutamate derivatives allowing concentration of folate compounds in the cell and the intracellular retention of these cofactors, which are important substrates for most of the folate-dependent enzymes that are involved in one-carbon transfer reactions involved in purine, pyrimidine and amino acid synthesis.</text>
</comment>
<dbReference type="NCBIfam" id="TIGR01499">
    <property type="entry name" value="folC"/>
    <property type="match status" value="1"/>
</dbReference>
<evidence type="ECO:0000256" key="9">
    <source>
        <dbReference type="ARBA" id="ARBA00022563"/>
    </source>
</evidence>
<evidence type="ECO:0000256" key="2">
    <source>
        <dbReference type="ARBA" id="ARBA00004305"/>
    </source>
</evidence>
<dbReference type="PROSITE" id="PS01011">
    <property type="entry name" value="FOLYLPOLYGLU_SYNT_1"/>
    <property type="match status" value="1"/>
</dbReference>
<accession>A0A1D8NJV9</accession>
<evidence type="ECO:0000256" key="17">
    <source>
        <dbReference type="ARBA" id="ARBA00023136"/>
    </source>
</evidence>
<dbReference type="InterPro" id="IPR023600">
    <property type="entry name" value="Folylpolyglutamate_synth_euk"/>
</dbReference>
<evidence type="ECO:0000256" key="16">
    <source>
        <dbReference type="ARBA" id="ARBA00023128"/>
    </source>
</evidence>
<dbReference type="UniPathway" id="UPA00850"/>
<evidence type="ECO:0000256" key="7">
    <source>
        <dbReference type="ARBA" id="ARBA00018660"/>
    </source>
</evidence>
<keyword evidence="17" id="KW-0472">Membrane</keyword>
<reference evidence="24 25" key="1">
    <citation type="journal article" date="2016" name="PLoS ONE">
        <title>Sequence Assembly of Yarrowia lipolytica Strain W29/CLIB89 Shows Transposable Element Diversity.</title>
        <authorList>
            <person name="Magnan C."/>
            <person name="Yu J."/>
            <person name="Chang I."/>
            <person name="Jahn E."/>
            <person name="Kanomata Y."/>
            <person name="Wu J."/>
            <person name="Zeller M."/>
            <person name="Oakes M."/>
            <person name="Baldi P."/>
            <person name="Sandmeyer S."/>
        </authorList>
    </citation>
    <scope>NUCLEOTIDE SEQUENCE [LARGE SCALE GENOMIC DNA]</scope>
    <source>
        <strain evidence="25">CLIB89(W29)</strain>
    </source>
</reference>
<evidence type="ECO:0000256" key="23">
    <source>
        <dbReference type="PIRSR" id="PIRSR038895-2"/>
    </source>
</evidence>
<evidence type="ECO:0000256" key="11">
    <source>
        <dbReference type="ARBA" id="ARBA00022723"/>
    </source>
</evidence>
<evidence type="ECO:0000256" key="21">
    <source>
        <dbReference type="PIRNR" id="PIRNR038895"/>
    </source>
</evidence>
<evidence type="ECO:0000313" key="24">
    <source>
        <dbReference type="EMBL" id="AOW05916.1"/>
    </source>
</evidence>
<evidence type="ECO:0000256" key="14">
    <source>
        <dbReference type="ARBA" id="ARBA00022840"/>
    </source>
</evidence>
<keyword evidence="11 23" id="KW-0479">Metal-binding</keyword>
<dbReference type="GO" id="GO:0005759">
    <property type="term" value="C:mitochondrial matrix"/>
    <property type="evidence" value="ECO:0007669"/>
    <property type="project" value="UniProtKB-SubCell"/>
</dbReference>
<gene>
    <name evidence="24" type="ORF">YALI1_E29179g</name>
</gene>
<keyword evidence="10 21" id="KW-0436">Ligase</keyword>
<evidence type="ECO:0000256" key="4">
    <source>
        <dbReference type="ARBA" id="ARBA00005150"/>
    </source>
</evidence>
<feature type="binding site" evidence="23">
    <location>
        <position position="186"/>
    </location>
    <ligand>
        <name>Mg(2+)</name>
        <dbReference type="ChEBI" id="CHEBI:18420"/>
        <label>1</label>
    </ligand>
</feature>
<dbReference type="InterPro" id="IPR018109">
    <property type="entry name" value="Folylpolyglutamate_synth_CS"/>
</dbReference>
<dbReference type="GO" id="GO:0004326">
    <property type="term" value="F:tetrahydrofolylpolyglutamate synthase activity"/>
    <property type="evidence" value="ECO:0007669"/>
    <property type="project" value="UniProtKB-EC"/>
</dbReference>
<dbReference type="PIRSF" id="PIRSF038895">
    <property type="entry name" value="FPGS"/>
    <property type="match status" value="1"/>
</dbReference>
<evidence type="ECO:0000256" key="5">
    <source>
        <dbReference type="ARBA" id="ARBA00008276"/>
    </source>
</evidence>
<feature type="binding site" evidence="22">
    <location>
        <position position="333"/>
    </location>
    <ligand>
        <name>ATP</name>
        <dbReference type="ChEBI" id="CHEBI:30616"/>
    </ligand>
</feature>
<dbReference type="GeneID" id="2912550"/>
<dbReference type="AlphaFoldDB" id="A0A1D8NJV9"/>
<dbReference type="InterPro" id="IPR036565">
    <property type="entry name" value="Mur-like_cat_sf"/>
</dbReference>
<dbReference type="Proteomes" id="UP000182444">
    <property type="component" value="Chromosome 1E"/>
</dbReference>
<dbReference type="RefSeq" id="XP_504355.3">
    <property type="nucleotide sequence ID" value="XM_504355.3"/>
</dbReference>
<evidence type="ECO:0000256" key="13">
    <source>
        <dbReference type="ARBA" id="ARBA00022792"/>
    </source>
</evidence>
<dbReference type="EC" id="6.3.2.17" evidence="6 21"/>
<feature type="binding site" evidence="23">
    <location>
        <position position="109"/>
    </location>
    <ligand>
        <name>Mg(2+)</name>
        <dbReference type="ChEBI" id="CHEBI:18420"/>
        <label>1</label>
    </ligand>
</feature>
<name>A0A1D8NJV9_YARLL</name>
<evidence type="ECO:0000256" key="8">
    <source>
        <dbReference type="ARBA" id="ARBA00022490"/>
    </source>
</evidence>
<comment type="pathway">
    <text evidence="4 21">Cofactor biosynthesis; tetrahydrofolylpolyglutamate biosynthesis.</text>
</comment>
<keyword evidence="9 21" id="KW-0554">One-carbon metabolism</keyword>